<keyword evidence="7 11" id="KW-0406">Ion transport</keyword>
<accession>A0ABM4D7X8</accession>
<organism evidence="14 15">
    <name type="scientific">Hydra vulgaris</name>
    <name type="common">Hydra</name>
    <name type="synonym">Hydra attenuata</name>
    <dbReference type="NCBI Taxonomy" id="6087"/>
    <lineage>
        <taxon>Eukaryota</taxon>
        <taxon>Metazoa</taxon>
        <taxon>Cnidaria</taxon>
        <taxon>Hydrozoa</taxon>
        <taxon>Hydroidolina</taxon>
        <taxon>Anthoathecata</taxon>
        <taxon>Aplanulata</taxon>
        <taxon>Hydridae</taxon>
        <taxon>Hydra</taxon>
    </lineage>
</organism>
<evidence type="ECO:0000256" key="11">
    <source>
        <dbReference type="RuleBase" id="RU000679"/>
    </source>
</evidence>
<keyword evidence="4 11" id="KW-0812">Transmembrane</keyword>
<comment type="subcellular location">
    <subcellularLocation>
        <location evidence="1">Membrane</location>
        <topology evidence="1">Multi-pass membrane protein</topology>
    </subcellularLocation>
</comment>
<evidence type="ECO:0000256" key="13">
    <source>
        <dbReference type="SAM" id="Phobius"/>
    </source>
</evidence>
<evidence type="ECO:0000256" key="2">
    <source>
        <dbReference type="ARBA" id="ARBA00022448"/>
    </source>
</evidence>
<dbReference type="Proteomes" id="UP001652625">
    <property type="component" value="Chromosome 12"/>
</dbReference>
<feature type="transmembrane region" description="Helical" evidence="13">
    <location>
        <begin position="192"/>
        <end position="211"/>
    </location>
</feature>
<evidence type="ECO:0000256" key="3">
    <source>
        <dbReference type="ARBA" id="ARBA00022461"/>
    </source>
</evidence>
<keyword evidence="3 11" id="KW-0894">Sodium channel</keyword>
<dbReference type="GeneID" id="101239437"/>
<keyword evidence="12" id="KW-0175">Coiled coil</keyword>
<comment type="similarity">
    <text evidence="11">Belongs to the amiloride-sensitive sodium channel (TC 1.A.6) family.</text>
</comment>
<keyword evidence="9 11" id="KW-0739">Sodium transport</keyword>
<dbReference type="Pfam" id="PF00858">
    <property type="entry name" value="ASC"/>
    <property type="match status" value="1"/>
</dbReference>
<dbReference type="PANTHER" id="PTHR11690:SF300">
    <property type="entry name" value="PICKPOCKET PROTEIN 19"/>
    <property type="match status" value="1"/>
</dbReference>
<evidence type="ECO:0000256" key="6">
    <source>
        <dbReference type="ARBA" id="ARBA00023053"/>
    </source>
</evidence>
<keyword evidence="5 13" id="KW-1133">Transmembrane helix</keyword>
<dbReference type="Gene3D" id="1.10.287.770">
    <property type="entry name" value="YojJ-like"/>
    <property type="match status" value="1"/>
</dbReference>
<name>A0ABM4D7X8_HYDVU</name>
<evidence type="ECO:0000256" key="9">
    <source>
        <dbReference type="ARBA" id="ARBA00023201"/>
    </source>
</evidence>
<keyword evidence="2 11" id="KW-0813">Transport</keyword>
<dbReference type="PANTHER" id="PTHR11690">
    <property type="entry name" value="AMILORIDE-SENSITIVE SODIUM CHANNEL-RELATED"/>
    <property type="match status" value="1"/>
</dbReference>
<keyword evidence="8 13" id="KW-0472">Membrane</keyword>
<dbReference type="InterPro" id="IPR001873">
    <property type="entry name" value="ENaC"/>
</dbReference>
<keyword evidence="10 11" id="KW-0407">Ion channel</keyword>
<feature type="coiled-coil region" evidence="12">
    <location>
        <begin position="143"/>
        <end position="170"/>
    </location>
</feature>
<evidence type="ECO:0000313" key="14">
    <source>
        <dbReference type="Proteomes" id="UP001652625"/>
    </source>
</evidence>
<evidence type="ECO:0000256" key="4">
    <source>
        <dbReference type="ARBA" id="ARBA00022692"/>
    </source>
</evidence>
<evidence type="ECO:0000256" key="1">
    <source>
        <dbReference type="ARBA" id="ARBA00004141"/>
    </source>
</evidence>
<evidence type="ECO:0000256" key="8">
    <source>
        <dbReference type="ARBA" id="ARBA00023136"/>
    </source>
</evidence>
<dbReference type="PRINTS" id="PR01078">
    <property type="entry name" value="AMINACHANNEL"/>
</dbReference>
<evidence type="ECO:0000256" key="5">
    <source>
        <dbReference type="ARBA" id="ARBA00022989"/>
    </source>
</evidence>
<proteinExistence type="inferred from homology"/>
<evidence type="ECO:0000313" key="15">
    <source>
        <dbReference type="RefSeq" id="XP_065670421.1"/>
    </source>
</evidence>
<dbReference type="RefSeq" id="XP_065670421.1">
    <property type="nucleotide sequence ID" value="XM_065814349.1"/>
</dbReference>
<feature type="transmembrane region" description="Helical" evidence="13">
    <location>
        <begin position="592"/>
        <end position="615"/>
    </location>
</feature>
<sequence length="623" mass="72101">MKRLSDKVVSIIRETNEAAATYSKKEDDQRSTFLDIPLLKTSSSTSLLENNPRLNVYTPDVPHQSSLYLNPLFSCTQDNNNICTRENKRHLLCESNRQLNNPEQLTDTDTDSEVEVLKSFKFSSRRNTYSKLINEKIEYFQRKQSLSLIKNAAKKKLKEIAEERLNAKEIFSRYIEASTLHGYAYVCSDTFYIRRVLWAVLMLLGGIYFVFKLKVGIIEYFQYPFSTLSTEDFPEVLTFPAISICPINNFNISRVQNSILKRLYDANRLPLDKNWIDPGFDIPGNELADILKKSSLQIDKMHFYCDWISRNTTHPLIGPNPCGIENFTEYFNFKDQLCFTLNSGKKGFSLLSVDHEGLTYGYELGLDVHTNEIISSYPYNGIKLIIHNQQESPVMSDGFVISPGDRTFIKMATVEKKSLQPPYSTECGSVELKYHSVYNRKACLLELLTEYLGLKCGCRSLYMPDNGMQYCSLKETFTCMFPAQESFNEYEMGKRCPVECNSITFKHELTYSRYQPQSVSVPLMETLSTKNITRPVLKLMKEKHMDYNEIINYIRENIIFVIFFFGDMKKEVHEQEATFDFYQFLGDMGGEIGLMLGASLLTFVEFMDLLIFFVYHQLLRIQS</sequence>
<evidence type="ECO:0000256" key="12">
    <source>
        <dbReference type="SAM" id="Coils"/>
    </source>
</evidence>
<evidence type="ECO:0000256" key="7">
    <source>
        <dbReference type="ARBA" id="ARBA00023065"/>
    </source>
</evidence>
<gene>
    <name evidence="15" type="primary">LOC101239437</name>
</gene>
<evidence type="ECO:0000256" key="10">
    <source>
        <dbReference type="ARBA" id="ARBA00023303"/>
    </source>
</evidence>
<dbReference type="Gene3D" id="1.10.287.820">
    <property type="entry name" value="Acid-sensing ion channel domain"/>
    <property type="match status" value="1"/>
</dbReference>
<keyword evidence="14" id="KW-1185">Reference proteome</keyword>
<keyword evidence="6" id="KW-0915">Sodium</keyword>
<reference evidence="15" key="1">
    <citation type="submission" date="2025-08" db="UniProtKB">
        <authorList>
            <consortium name="RefSeq"/>
        </authorList>
    </citation>
    <scope>IDENTIFICATION</scope>
</reference>
<protein>
    <submittedName>
        <fullName evidence="15">Acid-sensing ion channel 1B isoform X3</fullName>
    </submittedName>
</protein>